<accession>D7CWL7</accession>
<comment type="similarity">
    <text evidence="7">Belongs to the binding-protein-dependent transport system permease family.</text>
</comment>
<dbReference type="CDD" id="cd06261">
    <property type="entry name" value="TM_PBP2"/>
    <property type="match status" value="1"/>
</dbReference>
<evidence type="ECO:0000256" key="6">
    <source>
        <dbReference type="ARBA" id="ARBA00023136"/>
    </source>
</evidence>
<feature type="transmembrane region" description="Helical" evidence="7">
    <location>
        <begin position="128"/>
        <end position="151"/>
    </location>
</feature>
<sequence length="326" mass="35058">MNVTDSGGAAASVGALAGRTERRRTRTQELLRRFFRNPTGVTGLAIVGFFVLASLLAPLLHPYDPTTDRNLRLRLAPPSWTLSEEERAELSRRAGQEITRWSLPFGADENGRDLLVRVWHGGRISLRVGLMAVGIAAVIGVLLGLLAGYVGGWLDTVVVWLVDILLAFPGILLAIAIVATLGPSLTNALIAISITQIPAYVRITRAVVLGLRTSEYVQAAQALGSGGARVVFRHIFPNSLSPILVQLTLSIGVAILDVAALGFLGLGAQPPNPEWGVMIRDGYRQFLRAPWMSIFPGLAIFFSVVGFNLLGDAIRDVLDPRLKSVS</sequence>
<keyword evidence="3" id="KW-1003">Cell membrane</keyword>
<dbReference type="eggNOG" id="COG1173">
    <property type="taxonomic scope" value="Bacteria"/>
</dbReference>
<keyword evidence="2 7" id="KW-0813">Transport</keyword>
<evidence type="ECO:0000256" key="3">
    <source>
        <dbReference type="ARBA" id="ARBA00022475"/>
    </source>
</evidence>
<evidence type="ECO:0000256" key="7">
    <source>
        <dbReference type="RuleBase" id="RU363032"/>
    </source>
</evidence>
<dbReference type="RefSeq" id="WP_013177786.1">
    <property type="nucleotide sequence ID" value="NC_014221.1"/>
</dbReference>
<name>D7CWL7_TRURR</name>
<dbReference type="AlphaFoldDB" id="D7CWL7"/>
<feature type="domain" description="ABC transmembrane type-1" evidence="8">
    <location>
        <begin position="122"/>
        <end position="311"/>
    </location>
</feature>
<dbReference type="GO" id="GO:0055085">
    <property type="term" value="P:transmembrane transport"/>
    <property type="evidence" value="ECO:0007669"/>
    <property type="project" value="InterPro"/>
</dbReference>
<dbReference type="EMBL" id="CP002049">
    <property type="protein sequence ID" value="ADI14416.1"/>
    <property type="molecule type" value="Genomic_DNA"/>
</dbReference>
<reference evidence="9 10" key="2">
    <citation type="journal article" date="2011" name="Stand. Genomic Sci.">
        <title>Complete genome sequence of Truepera radiovictrix type strain (RQ-24).</title>
        <authorList>
            <person name="Ivanova N."/>
            <person name="Rohde C."/>
            <person name="Munk C."/>
            <person name="Nolan M."/>
            <person name="Lucas S."/>
            <person name="Del Rio T.G."/>
            <person name="Tice H."/>
            <person name="Deshpande S."/>
            <person name="Cheng J.F."/>
            <person name="Tapia R."/>
            <person name="Han C."/>
            <person name="Goodwin L."/>
            <person name="Pitluck S."/>
            <person name="Liolios K."/>
            <person name="Mavromatis K."/>
            <person name="Mikhailova N."/>
            <person name="Pati A."/>
            <person name="Chen A."/>
            <person name="Palaniappan K."/>
            <person name="Land M."/>
            <person name="Hauser L."/>
            <person name="Chang Y.J."/>
            <person name="Jeffries C.D."/>
            <person name="Brambilla E."/>
            <person name="Rohde M."/>
            <person name="Goker M."/>
            <person name="Tindall B.J."/>
            <person name="Woyke T."/>
            <person name="Bristow J."/>
            <person name="Eisen J.A."/>
            <person name="Markowitz V."/>
            <person name="Hugenholtz P."/>
            <person name="Kyrpides N.C."/>
            <person name="Klenk H.P."/>
            <person name="Lapidus A."/>
        </authorList>
    </citation>
    <scope>NUCLEOTIDE SEQUENCE [LARGE SCALE GENOMIC DNA]</scope>
    <source>
        <strain evidence="10">DSM 17093 / CIP 108686 / LMG 22925 / RQ-24</strain>
    </source>
</reference>
<dbReference type="Pfam" id="PF00528">
    <property type="entry name" value="BPD_transp_1"/>
    <property type="match status" value="1"/>
</dbReference>
<protein>
    <submittedName>
        <fullName evidence="9">Binding-protein-dependent transport systems inner membrane component</fullName>
    </submittedName>
</protein>
<gene>
    <name evidence="9" type="ordered locus">Trad_1294</name>
</gene>
<reference evidence="10" key="1">
    <citation type="submission" date="2010-05" db="EMBL/GenBank/DDBJ databases">
        <title>The complete genome of Truepera radiovictris DSM 17093.</title>
        <authorList>
            <consortium name="US DOE Joint Genome Institute (JGI-PGF)"/>
            <person name="Lucas S."/>
            <person name="Copeland A."/>
            <person name="Lapidus A."/>
            <person name="Glavina del Rio T."/>
            <person name="Dalin E."/>
            <person name="Tice H."/>
            <person name="Bruce D."/>
            <person name="Goodwin L."/>
            <person name="Pitluck S."/>
            <person name="Kyrpides N."/>
            <person name="Mavromatis K."/>
            <person name="Ovchinnikova G."/>
            <person name="Munk A.C."/>
            <person name="Detter J.C."/>
            <person name="Han C."/>
            <person name="Tapia R."/>
            <person name="Land M."/>
            <person name="Hauser L."/>
            <person name="Markowitz V."/>
            <person name="Cheng J.-F."/>
            <person name="Hugenholtz P."/>
            <person name="Woyke T."/>
            <person name="Wu D."/>
            <person name="Tindall B."/>
            <person name="Pomrenke H.G."/>
            <person name="Brambilla E."/>
            <person name="Klenk H.-P."/>
            <person name="Eisen J.A."/>
        </authorList>
    </citation>
    <scope>NUCLEOTIDE SEQUENCE [LARGE SCALE GENOMIC DNA]</scope>
    <source>
        <strain evidence="10">DSM 17093 / CIP 108686 / LMG 22925 / RQ-24</strain>
    </source>
</reference>
<dbReference type="PANTHER" id="PTHR43386:SF1">
    <property type="entry name" value="D,D-DIPEPTIDE TRANSPORT SYSTEM PERMEASE PROTEIN DDPC-RELATED"/>
    <property type="match status" value="1"/>
</dbReference>
<keyword evidence="5 7" id="KW-1133">Transmembrane helix</keyword>
<dbReference type="STRING" id="649638.Trad_1294"/>
<dbReference type="InterPro" id="IPR025966">
    <property type="entry name" value="OppC_N"/>
</dbReference>
<dbReference type="HOGENOM" id="CLU_028518_1_1_0"/>
<evidence type="ECO:0000256" key="1">
    <source>
        <dbReference type="ARBA" id="ARBA00004651"/>
    </source>
</evidence>
<feature type="transmembrane region" description="Helical" evidence="7">
    <location>
        <begin position="40"/>
        <end position="60"/>
    </location>
</feature>
<evidence type="ECO:0000259" key="8">
    <source>
        <dbReference type="PROSITE" id="PS50928"/>
    </source>
</evidence>
<dbReference type="Proteomes" id="UP000000379">
    <property type="component" value="Chromosome"/>
</dbReference>
<comment type="subcellular location">
    <subcellularLocation>
        <location evidence="1 7">Cell membrane</location>
        <topology evidence="1 7">Multi-pass membrane protein</topology>
    </subcellularLocation>
</comment>
<evidence type="ECO:0000313" key="9">
    <source>
        <dbReference type="EMBL" id="ADI14416.1"/>
    </source>
</evidence>
<dbReference type="Pfam" id="PF12911">
    <property type="entry name" value="OppC_N"/>
    <property type="match status" value="1"/>
</dbReference>
<proteinExistence type="inferred from homology"/>
<dbReference type="Gene3D" id="1.10.3720.10">
    <property type="entry name" value="MetI-like"/>
    <property type="match status" value="1"/>
</dbReference>
<dbReference type="InterPro" id="IPR000515">
    <property type="entry name" value="MetI-like"/>
</dbReference>
<organism evidence="9 10">
    <name type="scientific">Truepera radiovictrix (strain DSM 17093 / CIP 108686 / LMG 22925 / RQ-24)</name>
    <dbReference type="NCBI Taxonomy" id="649638"/>
    <lineage>
        <taxon>Bacteria</taxon>
        <taxon>Thermotogati</taxon>
        <taxon>Deinococcota</taxon>
        <taxon>Deinococci</taxon>
        <taxon>Trueperales</taxon>
        <taxon>Trueperaceae</taxon>
        <taxon>Truepera</taxon>
    </lineage>
</organism>
<dbReference type="InterPro" id="IPR050366">
    <property type="entry name" value="BP-dependent_transpt_permease"/>
</dbReference>
<keyword evidence="4 7" id="KW-0812">Transmembrane</keyword>
<evidence type="ECO:0000256" key="5">
    <source>
        <dbReference type="ARBA" id="ARBA00022989"/>
    </source>
</evidence>
<evidence type="ECO:0000313" key="10">
    <source>
        <dbReference type="Proteomes" id="UP000000379"/>
    </source>
</evidence>
<dbReference type="SUPFAM" id="SSF161098">
    <property type="entry name" value="MetI-like"/>
    <property type="match status" value="1"/>
</dbReference>
<dbReference type="GO" id="GO:0005886">
    <property type="term" value="C:plasma membrane"/>
    <property type="evidence" value="ECO:0007669"/>
    <property type="project" value="UniProtKB-SubCell"/>
</dbReference>
<evidence type="ECO:0000256" key="2">
    <source>
        <dbReference type="ARBA" id="ARBA00022448"/>
    </source>
</evidence>
<dbReference type="PROSITE" id="PS50928">
    <property type="entry name" value="ABC_TM1"/>
    <property type="match status" value="1"/>
</dbReference>
<dbReference type="InterPro" id="IPR035906">
    <property type="entry name" value="MetI-like_sf"/>
</dbReference>
<feature type="transmembrane region" description="Helical" evidence="7">
    <location>
        <begin position="157"/>
        <end position="181"/>
    </location>
</feature>
<dbReference type="KEGG" id="tra:Trad_1294"/>
<dbReference type="PANTHER" id="PTHR43386">
    <property type="entry name" value="OLIGOPEPTIDE TRANSPORT SYSTEM PERMEASE PROTEIN APPC"/>
    <property type="match status" value="1"/>
</dbReference>
<evidence type="ECO:0000256" key="4">
    <source>
        <dbReference type="ARBA" id="ARBA00022692"/>
    </source>
</evidence>
<feature type="transmembrane region" description="Helical" evidence="7">
    <location>
        <begin position="243"/>
        <end position="269"/>
    </location>
</feature>
<keyword evidence="6 7" id="KW-0472">Membrane</keyword>
<keyword evidence="10" id="KW-1185">Reference proteome</keyword>
<feature type="transmembrane region" description="Helical" evidence="7">
    <location>
        <begin position="289"/>
        <end position="311"/>
    </location>
</feature>